<sequence length="84" mass="9277">MNEDPNFNVLMGDYCLACGVKRFPPRDQPLQIARAQASCPWEATRDLGLCEHTVVSNGQPGLCDRPIVNPIIEVCDRPGDHEAD</sequence>
<keyword evidence="2" id="KW-1185">Reference proteome</keyword>
<name>A0A7G9RC60_9ACTN</name>
<organism evidence="1 2">
    <name type="scientific">Nocardioides mesophilus</name>
    <dbReference type="NCBI Taxonomy" id="433659"/>
    <lineage>
        <taxon>Bacteria</taxon>
        <taxon>Bacillati</taxon>
        <taxon>Actinomycetota</taxon>
        <taxon>Actinomycetes</taxon>
        <taxon>Propionibacteriales</taxon>
        <taxon>Nocardioidaceae</taxon>
        <taxon>Nocardioides</taxon>
    </lineage>
</organism>
<dbReference type="RefSeq" id="WP_187579027.1">
    <property type="nucleotide sequence ID" value="NZ_CP060713.1"/>
</dbReference>
<gene>
    <name evidence="1" type="ORF">H9L09_01435</name>
</gene>
<dbReference type="Proteomes" id="UP000515947">
    <property type="component" value="Chromosome"/>
</dbReference>
<accession>A0A7G9RC60</accession>
<protein>
    <submittedName>
        <fullName evidence="1">Uncharacterized protein</fullName>
    </submittedName>
</protein>
<dbReference type="EMBL" id="CP060713">
    <property type="protein sequence ID" value="QNN53185.1"/>
    <property type="molecule type" value="Genomic_DNA"/>
</dbReference>
<dbReference type="KEGG" id="nmes:H9L09_01435"/>
<proteinExistence type="predicted"/>
<evidence type="ECO:0000313" key="1">
    <source>
        <dbReference type="EMBL" id="QNN53185.1"/>
    </source>
</evidence>
<reference evidence="1 2" key="1">
    <citation type="submission" date="2020-08" db="EMBL/GenBank/DDBJ databases">
        <title>Genome sequence of Nocardioides mesophilus KACC 16243T.</title>
        <authorList>
            <person name="Hyun D.-W."/>
            <person name="Bae J.-W."/>
        </authorList>
    </citation>
    <scope>NUCLEOTIDE SEQUENCE [LARGE SCALE GENOMIC DNA]</scope>
    <source>
        <strain evidence="1 2">KACC 16243</strain>
    </source>
</reference>
<dbReference type="AlphaFoldDB" id="A0A7G9RC60"/>
<evidence type="ECO:0000313" key="2">
    <source>
        <dbReference type="Proteomes" id="UP000515947"/>
    </source>
</evidence>